<accession>A0A8S2TK93</accession>
<name>A0A8S2TK93_9BILA</name>
<comment type="caution">
    <text evidence="3">The sequence shown here is derived from an EMBL/GenBank/DDBJ whole genome shotgun (WGS) entry which is preliminary data.</text>
</comment>
<gene>
    <name evidence="2" type="ORF">OVA965_LOCUS35849</name>
    <name evidence="3" type="ORF">TMI583_LOCUS36832</name>
</gene>
<dbReference type="EMBL" id="CAJNOK010031751">
    <property type="protein sequence ID" value="CAF1475884.1"/>
    <property type="molecule type" value="Genomic_DNA"/>
</dbReference>
<proteinExistence type="predicted"/>
<dbReference type="EMBL" id="CAJOBA010053659">
    <property type="protein sequence ID" value="CAF4267037.1"/>
    <property type="molecule type" value="Genomic_DNA"/>
</dbReference>
<evidence type="ECO:0000313" key="2">
    <source>
        <dbReference type="EMBL" id="CAF1475884.1"/>
    </source>
</evidence>
<evidence type="ECO:0000313" key="3">
    <source>
        <dbReference type="EMBL" id="CAF4267037.1"/>
    </source>
</evidence>
<reference evidence="3" key="1">
    <citation type="submission" date="2021-02" db="EMBL/GenBank/DDBJ databases">
        <authorList>
            <person name="Nowell W R."/>
        </authorList>
    </citation>
    <scope>NUCLEOTIDE SEQUENCE</scope>
</reference>
<feature type="region of interest" description="Disordered" evidence="1">
    <location>
        <begin position="91"/>
        <end position="118"/>
    </location>
</feature>
<organism evidence="3 4">
    <name type="scientific">Didymodactylos carnosus</name>
    <dbReference type="NCBI Taxonomy" id="1234261"/>
    <lineage>
        <taxon>Eukaryota</taxon>
        <taxon>Metazoa</taxon>
        <taxon>Spiralia</taxon>
        <taxon>Gnathifera</taxon>
        <taxon>Rotifera</taxon>
        <taxon>Eurotatoria</taxon>
        <taxon>Bdelloidea</taxon>
        <taxon>Philodinida</taxon>
        <taxon>Philodinidae</taxon>
        <taxon>Didymodactylos</taxon>
    </lineage>
</organism>
<dbReference type="Proteomes" id="UP000682733">
    <property type="component" value="Unassembled WGS sequence"/>
</dbReference>
<protein>
    <submittedName>
        <fullName evidence="3">Uncharacterized protein</fullName>
    </submittedName>
</protein>
<dbReference type="Proteomes" id="UP000677228">
    <property type="component" value="Unassembled WGS sequence"/>
</dbReference>
<evidence type="ECO:0000256" key="1">
    <source>
        <dbReference type="SAM" id="MobiDB-lite"/>
    </source>
</evidence>
<dbReference type="AlphaFoldDB" id="A0A8S2TK93"/>
<sequence length="118" mass="13449">MRESNCRVEEKLEKIDVKVNQIALDAELHQTTIDKLINNIQSLIEHILWPVTGQIKPELLQSPKGLQSILTKMENLQLSLRDDYKIRRKRAESPLPIAEKSTASKEKNTKASSSTKQS</sequence>
<evidence type="ECO:0000313" key="4">
    <source>
        <dbReference type="Proteomes" id="UP000682733"/>
    </source>
</evidence>